<gene>
    <name evidence="2" type="ORF">FGO68_gene244</name>
</gene>
<accession>A0A8J8T2W1</accession>
<sequence length="298" mass="34802">MQQVESIRVQGQYNRQHDNCLNIDSQAHKNCPNAQQQDNQNFKFLFNPHQLDAHQNADRQQMQPISKKQSGIPEQLHQVITQNQNSINIVQNNLPIQPSQISNKEQQEQFRTSMKKTLKNSLFLNNQAKILHTTEPLSPNFSRNDQYMCLIVPQNAFNKHNSRQDYDSKQGHQKQLRVQSQRNTPTFPMLQNAENGLKFNDLKEPQQLINNNPSQTFQSRCLSNASQKRISKSIVKHNQQQIKQYINPKNDYHDNINRNIYEMEGDLLDNEIEEFTHARLPVNSKKITAASQLIQLKR</sequence>
<protein>
    <submittedName>
        <fullName evidence="2">Uncharacterized protein</fullName>
    </submittedName>
</protein>
<dbReference type="AlphaFoldDB" id="A0A8J8T2W1"/>
<feature type="region of interest" description="Disordered" evidence="1">
    <location>
        <begin position="160"/>
        <end position="183"/>
    </location>
</feature>
<dbReference type="Proteomes" id="UP000785679">
    <property type="component" value="Unassembled WGS sequence"/>
</dbReference>
<organism evidence="2 3">
    <name type="scientific">Halteria grandinella</name>
    <dbReference type="NCBI Taxonomy" id="5974"/>
    <lineage>
        <taxon>Eukaryota</taxon>
        <taxon>Sar</taxon>
        <taxon>Alveolata</taxon>
        <taxon>Ciliophora</taxon>
        <taxon>Intramacronucleata</taxon>
        <taxon>Spirotrichea</taxon>
        <taxon>Stichotrichia</taxon>
        <taxon>Sporadotrichida</taxon>
        <taxon>Halteriidae</taxon>
        <taxon>Halteria</taxon>
    </lineage>
</organism>
<dbReference type="EMBL" id="RRYP01008349">
    <property type="protein sequence ID" value="TNV79835.1"/>
    <property type="molecule type" value="Genomic_DNA"/>
</dbReference>
<reference evidence="2" key="1">
    <citation type="submission" date="2019-06" db="EMBL/GenBank/DDBJ databases">
        <authorList>
            <person name="Zheng W."/>
        </authorList>
    </citation>
    <scope>NUCLEOTIDE SEQUENCE</scope>
    <source>
        <strain evidence="2">QDHG01</strain>
    </source>
</reference>
<proteinExistence type="predicted"/>
<name>A0A8J8T2W1_HALGN</name>
<keyword evidence="3" id="KW-1185">Reference proteome</keyword>
<evidence type="ECO:0000313" key="2">
    <source>
        <dbReference type="EMBL" id="TNV79835.1"/>
    </source>
</evidence>
<evidence type="ECO:0000256" key="1">
    <source>
        <dbReference type="SAM" id="MobiDB-lite"/>
    </source>
</evidence>
<evidence type="ECO:0000313" key="3">
    <source>
        <dbReference type="Proteomes" id="UP000785679"/>
    </source>
</evidence>
<comment type="caution">
    <text evidence="2">The sequence shown here is derived from an EMBL/GenBank/DDBJ whole genome shotgun (WGS) entry which is preliminary data.</text>
</comment>